<proteinExistence type="predicted"/>
<reference evidence="2" key="2">
    <citation type="submission" date="2023-01" db="EMBL/GenBank/DDBJ databases">
        <authorList>
            <person name="Sun Q."/>
            <person name="Evtushenko L."/>
        </authorList>
    </citation>
    <scope>NUCLEOTIDE SEQUENCE</scope>
    <source>
        <strain evidence="2">VKM Ac-1069</strain>
    </source>
</reference>
<gene>
    <name evidence="2" type="ORF">GCM10017577_54340</name>
</gene>
<evidence type="ECO:0000313" key="3">
    <source>
        <dbReference type="Proteomes" id="UP001143463"/>
    </source>
</evidence>
<dbReference type="GO" id="GO:0016020">
    <property type="term" value="C:membrane"/>
    <property type="evidence" value="ECO:0007669"/>
    <property type="project" value="TreeGrafter"/>
</dbReference>
<dbReference type="InterPro" id="IPR000073">
    <property type="entry name" value="AB_hydrolase_1"/>
</dbReference>
<dbReference type="Gene3D" id="3.40.50.1820">
    <property type="entry name" value="alpha/beta hydrolase"/>
    <property type="match status" value="1"/>
</dbReference>
<comment type="caution">
    <text evidence="2">The sequence shown here is derived from an EMBL/GenBank/DDBJ whole genome shotgun (WGS) entry which is preliminary data.</text>
</comment>
<keyword evidence="2" id="KW-0378">Hydrolase</keyword>
<dbReference type="SUPFAM" id="SSF53474">
    <property type="entry name" value="alpha/beta-Hydrolases"/>
    <property type="match status" value="1"/>
</dbReference>
<sequence>MTLLRGVRSATVDTDRLRMHLLESGPEGGEPLVLLHGNLSTARFYEHLMPRLGERYRVIAPDMRGFGDTEPKALDATRGLGDWADDTASLLRALGIDRPPHLVGWSTAGAAIAAYAKSLPVASLTFLDPVSPYGYGGVRADGSPVSPDFAGSGGGAANPEVVARLAAQDASDESAFSIRNVMRALYWSPTYQLPSDREDVLVAEVLKTLVGDDGYPGDTATSSHWPGIAPGSRGILNALSPKYCRWADLVDLDPKPPVLWTHGSADLVVSDASPLDFGVLGASGAVPGWPGEEGFPAQPMVTQIREVLDAYAAAGGRVTVEIFDGSGHGPHVDAADRWTEVLLAFLAGA</sequence>
<dbReference type="PANTHER" id="PTHR43798">
    <property type="entry name" value="MONOACYLGLYCEROL LIPASE"/>
    <property type="match status" value="1"/>
</dbReference>
<dbReference type="AlphaFoldDB" id="A0A9W6L730"/>
<feature type="domain" description="AB hydrolase-1" evidence="1">
    <location>
        <begin position="32"/>
        <end position="337"/>
    </location>
</feature>
<dbReference type="Proteomes" id="UP001143463">
    <property type="component" value="Unassembled WGS sequence"/>
</dbReference>
<dbReference type="RefSeq" id="WP_037050025.1">
    <property type="nucleotide sequence ID" value="NZ_BAAAUZ010000026.1"/>
</dbReference>
<dbReference type="GO" id="GO:0016787">
    <property type="term" value="F:hydrolase activity"/>
    <property type="evidence" value="ECO:0007669"/>
    <property type="project" value="UniProtKB-KW"/>
</dbReference>
<dbReference type="InterPro" id="IPR050266">
    <property type="entry name" value="AB_hydrolase_sf"/>
</dbReference>
<dbReference type="PANTHER" id="PTHR43798:SF33">
    <property type="entry name" value="HYDROLASE, PUTATIVE (AFU_ORTHOLOGUE AFUA_2G14860)-RELATED"/>
    <property type="match status" value="1"/>
</dbReference>
<evidence type="ECO:0000259" key="1">
    <source>
        <dbReference type="Pfam" id="PF12697"/>
    </source>
</evidence>
<organism evidence="2 3">
    <name type="scientific">Pseudonocardia halophobica</name>
    <dbReference type="NCBI Taxonomy" id="29401"/>
    <lineage>
        <taxon>Bacteria</taxon>
        <taxon>Bacillati</taxon>
        <taxon>Actinomycetota</taxon>
        <taxon>Actinomycetes</taxon>
        <taxon>Pseudonocardiales</taxon>
        <taxon>Pseudonocardiaceae</taxon>
        <taxon>Pseudonocardia</taxon>
    </lineage>
</organism>
<dbReference type="PRINTS" id="PR00111">
    <property type="entry name" value="ABHYDROLASE"/>
</dbReference>
<protein>
    <submittedName>
        <fullName evidence="2">Alpha/beta hydrolase</fullName>
    </submittedName>
</protein>
<dbReference type="Pfam" id="PF12697">
    <property type="entry name" value="Abhydrolase_6"/>
    <property type="match status" value="1"/>
</dbReference>
<keyword evidence="3" id="KW-1185">Reference proteome</keyword>
<evidence type="ECO:0000313" key="2">
    <source>
        <dbReference type="EMBL" id="GLL14287.1"/>
    </source>
</evidence>
<dbReference type="EMBL" id="BSFQ01000030">
    <property type="protein sequence ID" value="GLL14287.1"/>
    <property type="molecule type" value="Genomic_DNA"/>
</dbReference>
<reference evidence="2" key="1">
    <citation type="journal article" date="2014" name="Int. J. Syst. Evol. Microbiol.">
        <title>Complete genome sequence of Corynebacterium casei LMG S-19264T (=DSM 44701T), isolated from a smear-ripened cheese.</title>
        <authorList>
            <consortium name="US DOE Joint Genome Institute (JGI-PGF)"/>
            <person name="Walter F."/>
            <person name="Albersmeier A."/>
            <person name="Kalinowski J."/>
            <person name="Ruckert C."/>
        </authorList>
    </citation>
    <scope>NUCLEOTIDE SEQUENCE</scope>
    <source>
        <strain evidence="2">VKM Ac-1069</strain>
    </source>
</reference>
<name>A0A9W6L730_9PSEU</name>
<accession>A0A9W6L730</accession>
<dbReference type="InterPro" id="IPR029058">
    <property type="entry name" value="AB_hydrolase_fold"/>
</dbReference>